<dbReference type="GO" id="GO:0016020">
    <property type="term" value="C:membrane"/>
    <property type="evidence" value="ECO:0007669"/>
    <property type="project" value="UniProtKB-SubCell"/>
</dbReference>
<dbReference type="Pfam" id="PF01594">
    <property type="entry name" value="AI-2E_transport"/>
    <property type="match status" value="1"/>
</dbReference>
<feature type="transmembrane region" description="Helical" evidence="7">
    <location>
        <begin position="239"/>
        <end position="259"/>
    </location>
</feature>
<dbReference type="PANTHER" id="PTHR21716">
    <property type="entry name" value="TRANSMEMBRANE PROTEIN"/>
    <property type="match status" value="1"/>
</dbReference>
<sequence>MPDEPTSDSAASVPTDGSPLERLAATLRSLSLERARVALWLVAFALIVQLLYLGWRFVGTVVIGLFVYYVTRPMFRRINSRIESRTVAVAVTLVTVALPLLFVVGWAFAILVGSLNELLESDAFGDLEVFLQPYFDFTALVAEAGRFVDEVLADPSRLADLQLGPALGEVVGSALSWLGVAFNAGIHGFIVLIFVFYLLRDDYRLARWARANFIEDGGVLDAYFTAVDSDLHNVYFGNILNALLTGVLAAVVYTLLNLFAPPGVGVPQAAFLGLLVGIASLVPVIGIKLVTWPVAAYLLGRALWLDPEALWFPVVFLLVSFVVVDYIPDQVLRPYVSGRTLHVGAVMLAYTVGPLLFGWYGIFLAPLLFVVTFEFGRMVFPWLLHPERPLVATPGLSEEPPEGGPETEATTESLLSDDPVGDSLTDAGDDQRLPGPAESSGTNSDQ</sequence>
<feature type="transmembrane region" description="Helical" evidence="7">
    <location>
        <begin position="271"/>
        <end position="298"/>
    </location>
</feature>
<dbReference type="Proteomes" id="UP000011553">
    <property type="component" value="Unassembled WGS sequence"/>
</dbReference>
<organism evidence="8 9">
    <name type="scientific">Haloferax denitrificans ATCC 35960</name>
    <dbReference type="NCBI Taxonomy" id="662478"/>
    <lineage>
        <taxon>Archaea</taxon>
        <taxon>Methanobacteriati</taxon>
        <taxon>Methanobacteriota</taxon>
        <taxon>Stenosarchaea group</taxon>
        <taxon>Halobacteria</taxon>
        <taxon>Halobacteriales</taxon>
        <taxon>Haloferacaceae</taxon>
        <taxon>Haloferax</taxon>
    </lineage>
</organism>
<evidence type="ECO:0000256" key="3">
    <source>
        <dbReference type="ARBA" id="ARBA00022692"/>
    </source>
</evidence>
<dbReference type="AlphaFoldDB" id="M0JBP3"/>
<feature type="transmembrane region" description="Helical" evidence="7">
    <location>
        <begin position="174"/>
        <end position="199"/>
    </location>
</feature>
<feature type="transmembrane region" description="Helical" evidence="7">
    <location>
        <begin position="37"/>
        <end position="67"/>
    </location>
</feature>
<evidence type="ECO:0000313" key="9">
    <source>
        <dbReference type="Proteomes" id="UP000011553"/>
    </source>
</evidence>
<feature type="region of interest" description="Disordered" evidence="6">
    <location>
        <begin position="393"/>
        <end position="446"/>
    </location>
</feature>
<name>M0JBP3_9EURY</name>
<dbReference type="PANTHER" id="PTHR21716:SF4">
    <property type="entry name" value="TRANSMEMBRANE PROTEIN 245"/>
    <property type="match status" value="1"/>
</dbReference>
<evidence type="ECO:0000256" key="2">
    <source>
        <dbReference type="ARBA" id="ARBA00009773"/>
    </source>
</evidence>
<comment type="similarity">
    <text evidence="2">Belongs to the autoinducer-2 exporter (AI-2E) (TC 2.A.86) family.</text>
</comment>
<accession>M0JBP3</accession>
<keyword evidence="9" id="KW-1185">Reference proteome</keyword>
<keyword evidence="3 7" id="KW-0812">Transmembrane</keyword>
<dbReference type="RefSeq" id="WP_004968643.1">
    <property type="nucleotide sequence ID" value="NZ_AOLP01000008.1"/>
</dbReference>
<dbReference type="PATRIC" id="fig|662478.6.peg.1379"/>
<evidence type="ECO:0000256" key="4">
    <source>
        <dbReference type="ARBA" id="ARBA00022989"/>
    </source>
</evidence>
<feature type="transmembrane region" description="Helical" evidence="7">
    <location>
        <begin position="87"/>
        <end position="112"/>
    </location>
</feature>
<dbReference type="InterPro" id="IPR002549">
    <property type="entry name" value="AI-2E-like"/>
</dbReference>
<comment type="caution">
    <text evidence="8">The sequence shown here is derived from an EMBL/GenBank/DDBJ whole genome shotgun (WGS) entry which is preliminary data.</text>
</comment>
<proteinExistence type="inferred from homology"/>
<keyword evidence="4 7" id="KW-1133">Transmembrane helix</keyword>
<evidence type="ECO:0000313" key="8">
    <source>
        <dbReference type="EMBL" id="EMA06497.1"/>
    </source>
</evidence>
<feature type="compositionally biased region" description="Low complexity" evidence="6">
    <location>
        <begin position="393"/>
        <end position="412"/>
    </location>
</feature>
<evidence type="ECO:0000256" key="6">
    <source>
        <dbReference type="SAM" id="MobiDB-lite"/>
    </source>
</evidence>
<feature type="transmembrane region" description="Helical" evidence="7">
    <location>
        <begin position="347"/>
        <end position="371"/>
    </location>
</feature>
<evidence type="ECO:0000256" key="1">
    <source>
        <dbReference type="ARBA" id="ARBA00004141"/>
    </source>
</evidence>
<reference evidence="8 9" key="1">
    <citation type="journal article" date="2014" name="PLoS Genet.">
        <title>Phylogenetically driven sequencing of extremely halophilic archaea reveals strategies for static and dynamic osmo-response.</title>
        <authorList>
            <person name="Becker E.A."/>
            <person name="Seitzer P.M."/>
            <person name="Tritt A."/>
            <person name="Larsen D."/>
            <person name="Krusor M."/>
            <person name="Yao A.I."/>
            <person name="Wu D."/>
            <person name="Madern D."/>
            <person name="Eisen J.A."/>
            <person name="Darling A.E."/>
            <person name="Facciotti M.T."/>
        </authorList>
    </citation>
    <scope>NUCLEOTIDE SEQUENCE [LARGE SCALE GENOMIC DNA]</scope>
    <source>
        <strain evidence="8 9">ATCC 35960</strain>
    </source>
</reference>
<keyword evidence="5 7" id="KW-0472">Membrane</keyword>
<protein>
    <submittedName>
        <fullName evidence="8">Permease</fullName>
    </submittedName>
</protein>
<evidence type="ECO:0000256" key="7">
    <source>
        <dbReference type="SAM" id="Phobius"/>
    </source>
</evidence>
<gene>
    <name evidence="8" type="ORF">C438_07297</name>
</gene>
<evidence type="ECO:0000256" key="5">
    <source>
        <dbReference type="ARBA" id="ARBA00023136"/>
    </source>
</evidence>
<dbReference type="EMBL" id="AOLP01000008">
    <property type="protein sequence ID" value="EMA06497.1"/>
    <property type="molecule type" value="Genomic_DNA"/>
</dbReference>
<feature type="transmembrane region" description="Helical" evidence="7">
    <location>
        <begin position="310"/>
        <end position="327"/>
    </location>
</feature>
<comment type="subcellular location">
    <subcellularLocation>
        <location evidence="1">Membrane</location>
        <topology evidence="1">Multi-pass membrane protein</topology>
    </subcellularLocation>
</comment>